<evidence type="ECO:0000256" key="1">
    <source>
        <dbReference type="SAM" id="MobiDB-lite"/>
    </source>
</evidence>
<keyword evidence="3" id="KW-1185">Reference proteome</keyword>
<feature type="compositionally biased region" description="Low complexity" evidence="1">
    <location>
        <begin position="162"/>
        <end position="181"/>
    </location>
</feature>
<organism evidence="2 3">
    <name type="scientific">Filobasidium floriforme</name>
    <dbReference type="NCBI Taxonomy" id="5210"/>
    <lineage>
        <taxon>Eukaryota</taxon>
        <taxon>Fungi</taxon>
        <taxon>Dikarya</taxon>
        <taxon>Basidiomycota</taxon>
        <taxon>Agaricomycotina</taxon>
        <taxon>Tremellomycetes</taxon>
        <taxon>Filobasidiales</taxon>
        <taxon>Filobasidiaceae</taxon>
        <taxon>Filobasidium</taxon>
    </lineage>
</organism>
<proteinExistence type="predicted"/>
<reference evidence="2" key="1">
    <citation type="submission" date="2020-04" db="EMBL/GenBank/DDBJ databases">
        <title>Analysis of mating type loci in Filobasidium floriforme.</title>
        <authorList>
            <person name="Nowrousian M."/>
        </authorList>
    </citation>
    <scope>NUCLEOTIDE SEQUENCE</scope>
    <source>
        <strain evidence="2">CBS 6242</strain>
    </source>
</reference>
<dbReference type="Proteomes" id="UP000812966">
    <property type="component" value="Unassembled WGS sequence"/>
</dbReference>
<protein>
    <submittedName>
        <fullName evidence="2">Uncharacterized protein</fullName>
    </submittedName>
</protein>
<name>A0A8K0JQF9_9TREE</name>
<gene>
    <name evidence="2" type="ORF">FFLO_03732</name>
</gene>
<sequence length="416" mass="44271">MMKLSNGTIVHFRQPGLKEGRTKDIIRYYKIVGELGQGRRTVYKATPVRKVVPSAEKAEKRKRTTTDDSVVAVEAGPSGSAAKAGDEDHPIELGSSVVQVEPSVVPVDSTAKLPISIVEVASSNIVLPAPAPVIEVGTSRGAKGRFVSKKKKKTAKAGGFGAPADSVTTSSSSPIATTSIQPSRPIVAASPPIPIEPIEKFEDVPDEPAVAIKFEYMSAREHRRFVGVLAVDRLGALGEEFDLGMKLSVTGAAVEPMMCGWLEILQPAEPIWMVGLFLGLMMEALASLLPGLNITEASGSTAEASGSTAEASGSTAEASGSTASEELRCPVLLPWGNCMVIKHAGGMVVKVPGKYEGTNHTFDICPTNHAIGYPRMKHRFFCANCPEEASNWGLIWNHSEYCLPEGTSCDKLEEDR</sequence>
<feature type="region of interest" description="Disordered" evidence="1">
    <location>
        <begin position="156"/>
        <end position="181"/>
    </location>
</feature>
<dbReference type="AlphaFoldDB" id="A0A8K0JQF9"/>
<comment type="caution">
    <text evidence="2">The sequence shown here is derived from an EMBL/GenBank/DDBJ whole genome shotgun (WGS) entry which is preliminary data.</text>
</comment>
<evidence type="ECO:0000313" key="2">
    <source>
        <dbReference type="EMBL" id="KAG7532183.1"/>
    </source>
</evidence>
<accession>A0A8K0JQF9</accession>
<evidence type="ECO:0000313" key="3">
    <source>
        <dbReference type="Proteomes" id="UP000812966"/>
    </source>
</evidence>
<dbReference type="EMBL" id="JABELV010000071">
    <property type="protein sequence ID" value="KAG7532183.1"/>
    <property type="molecule type" value="Genomic_DNA"/>
</dbReference>